<dbReference type="InterPro" id="IPR004443">
    <property type="entry name" value="YjeF_N_dom"/>
</dbReference>
<dbReference type="GO" id="GO:0046872">
    <property type="term" value="F:metal ion binding"/>
    <property type="evidence" value="ECO:0007669"/>
    <property type="project" value="UniProtKB-KW"/>
</dbReference>
<dbReference type="Gene3D" id="3.40.50.10260">
    <property type="entry name" value="YjeF N-terminal domain"/>
    <property type="match status" value="1"/>
</dbReference>
<dbReference type="Pfam" id="PF03853">
    <property type="entry name" value="YjeF_N"/>
    <property type="match status" value="1"/>
</dbReference>
<reference evidence="23" key="1">
    <citation type="journal article" date="2015" name="Nature">
        <title>Complex archaea that bridge the gap between prokaryotes and eukaryotes.</title>
        <authorList>
            <person name="Spang A."/>
            <person name="Saw J.H."/>
            <person name="Jorgensen S.L."/>
            <person name="Zaremba-Niedzwiedzka K."/>
            <person name="Martijn J."/>
            <person name="Lind A.E."/>
            <person name="van Eijk R."/>
            <person name="Schleper C."/>
            <person name="Guy L."/>
            <person name="Ettema T.J."/>
        </authorList>
    </citation>
    <scope>NUCLEOTIDE SEQUENCE</scope>
</reference>
<evidence type="ECO:0000259" key="21">
    <source>
        <dbReference type="PROSITE" id="PS51383"/>
    </source>
</evidence>
<feature type="domain" description="YjeF C-terminal" evidence="21">
    <location>
        <begin position="237"/>
        <end position="518"/>
    </location>
</feature>
<dbReference type="InterPro" id="IPR000631">
    <property type="entry name" value="CARKD"/>
</dbReference>
<comment type="catalytic activity">
    <reaction evidence="20">
        <text>(6S)-NADPHX + ADP = AMP + phosphate + NADPH + H(+)</text>
        <dbReference type="Rhea" id="RHEA:32235"/>
        <dbReference type="ChEBI" id="CHEBI:15378"/>
        <dbReference type="ChEBI" id="CHEBI:43474"/>
        <dbReference type="ChEBI" id="CHEBI:57783"/>
        <dbReference type="ChEBI" id="CHEBI:64076"/>
        <dbReference type="ChEBI" id="CHEBI:456215"/>
        <dbReference type="ChEBI" id="CHEBI:456216"/>
        <dbReference type="EC" id="4.2.1.136"/>
    </reaction>
</comment>
<dbReference type="PROSITE" id="PS51383">
    <property type="entry name" value="YJEF_C_3"/>
    <property type="match status" value="1"/>
</dbReference>
<keyword evidence="12" id="KW-0630">Potassium</keyword>
<dbReference type="HAMAP" id="MF_01965">
    <property type="entry name" value="NADHX_dehydratase"/>
    <property type="match status" value="1"/>
</dbReference>
<evidence type="ECO:0000256" key="11">
    <source>
        <dbReference type="ARBA" id="ARBA00022857"/>
    </source>
</evidence>
<dbReference type="PROSITE" id="PS51385">
    <property type="entry name" value="YJEF_N"/>
    <property type="match status" value="1"/>
</dbReference>
<comment type="cofactor">
    <cofactor evidence="3">
        <name>K(+)</name>
        <dbReference type="ChEBI" id="CHEBI:29103"/>
    </cofactor>
</comment>
<feature type="domain" description="YjeF N-terminal" evidence="22">
    <location>
        <begin position="14"/>
        <end position="234"/>
    </location>
</feature>
<dbReference type="PANTHER" id="PTHR12592:SF0">
    <property type="entry name" value="ATP-DEPENDENT (S)-NAD(P)H-HYDRATE DEHYDRATASE"/>
    <property type="match status" value="1"/>
</dbReference>
<dbReference type="PANTHER" id="PTHR12592">
    <property type="entry name" value="ATP-DEPENDENT (S)-NAD(P)H-HYDRATE DEHYDRATASE FAMILY MEMBER"/>
    <property type="match status" value="1"/>
</dbReference>
<dbReference type="GO" id="GO:0052855">
    <property type="term" value="F:ADP-dependent NAD(P)H-hydrate dehydratase activity"/>
    <property type="evidence" value="ECO:0007669"/>
    <property type="project" value="UniProtKB-EC"/>
</dbReference>
<evidence type="ECO:0000256" key="12">
    <source>
        <dbReference type="ARBA" id="ARBA00022958"/>
    </source>
</evidence>
<evidence type="ECO:0000256" key="19">
    <source>
        <dbReference type="ARBA" id="ARBA00048238"/>
    </source>
</evidence>
<name>A0A0F9MXB8_9ZZZZ</name>
<evidence type="ECO:0000256" key="16">
    <source>
        <dbReference type="ARBA" id="ARBA00023268"/>
    </source>
</evidence>
<evidence type="ECO:0000313" key="23">
    <source>
        <dbReference type="EMBL" id="KKM81280.1"/>
    </source>
</evidence>
<dbReference type="InterPro" id="IPR030677">
    <property type="entry name" value="Nnr"/>
</dbReference>
<evidence type="ECO:0000256" key="15">
    <source>
        <dbReference type="ARBA" id="ARBA00023239"/>
    </source>
</evidence>
<evidence type="ECO:0000256" key="8">
    <source>
        <dbReference type="ARBA" id="ARBA00022723"/>
    </source>
</evidence>
<accession>A0A0F9MXB8</accession>
<comment type="catalytic activity">
    <reaction evidence="1">
        <text>(6R)-NADHX = (6S)-NADHX</text>
        <dbReference type="Rhea" id="RHEA:32215"/>
        <dbReference type="ChEBI" id="CHEBI:64074"/>
        <dbReference type="ChEBI" id="CHEBI:64075"/>
        <dbReference type="EC" id="5.1.99.6"/>
    </reaction>
</comment>
<dbReference type="CDD" id="cd01171">
    <property type="entry name" value="YXKO-related"/>
    <property type="match status" value="1"/>
</dbReference>
<evidence type="ECO:0000256" key="10">
    <source>
        <dbReference type="ARBA" id="ARBA00022840"/>
    </source>
</evidence>
<evidence type="ECO:0000259" key="22">
    <source>
        <dbReference type="PROSITE" id="PS51385"/>
    </source>
</evidence>
<dbReference type="InterPro" id="IPR029056">
    <property type="entry name" value="Ribokinase-like"/>
</dbReference>
<dbReference type="NCBIfam" id="TIGR00196">
    <property type="entry name" value="yjeF_cterm"/>
    <property type="match status" value="1"/>
</dbReference>
<dbReference type="GO" id="GO:0005524">
    <property type="term" value="F:ATP binding"/>
    <property type="evidence" value="ECO:0007669"/>
    <property type="project" value="UniProtKB-KW"/>
</dbReference>
<evidence type="ECO:0000256" key="1">
    <source>
        <dbReference type="ARBA" id="ARBA00000013"/>
    </source>
</evidence>
<comment type="similarity">
    <text evidence="5">In the C-terminal section; belongs to the NnrD/CARKD family.</text>
</comment>
<comment type="catalytic activity">
    <reaction evidence="2">
        <text>(6R)-NADPHX = (6S)-NADPHX</text>
        <dbReference type="Rhea" id="RHEA:32227"/>
        <dbReference type="ChEBI" id="CHEBI:64076"/>
        <dbReference type="ChEBI" id="CHEBI:64077"/>
        <dbReference type="EC" id="5.1.99.6"/>
    </reaction>
</comment>
<dbReference type="GO" id="GO:0052856">
    <property type="term" value="F:NAD(P)HX epimerase activity"/>
    <property type="evidence" value="ECO:0007669"/>
    <property type="project" value="UniProtKB-EC"/>
</dbReference>
<keyword evidence="10" id="KW-0067">ATP-binding</keyword>
<keyword evidence="9" id="KW-0547">Nucleotide-binding</keyword>
<dbReference type="SUPFAM" id="SSF53613">
    <property type="entry name" value="Ribokinase-like"/>
    <property type="match status" value="1"/>
</dbReference>
<evidence type="ECO:0000256" key="7">
    <source>
        <dbReference type="ARBA" id="ARBA00013129"/>
    </source>
</evidence>
<comment type="similarity">
    <text evidence="4">In the N-terminal section; belongs to the NnrE/AIBP family.</text>
</comment>
<proteinExistence type="inferred from homology"/>
<evidence type="ECO:0000256" key="18">
    <source>
        <dbReference type="ARBA" id="ARBA00032624"/>
    </source>
</evidence>
<dbReference type="Gene3D" id="3.40.1190.20">
    <property type="match status" value="1"/>
</dbReference>
<keyword evidence="13" id="KW-0520">NAD</keyword>
<organism evidence="23">
    <name type="scientific">marine sediment metagenome</name>
    <dbReference type="NCBI Taxonomy" id="412755"/>
    <lineage>
        <taxon>unclassified sequences</taxon>
        <taxon>metagenomes</taxon>
        <taxon>ecological metagenomes</taxon>
    </lineage>
</organism>
<dbReference type="PIRSF" id="PIRSF017184">
    <property type="entry name" value="Nnr"/>
    <property type="match status" value="1"/>
</dbReference>
<dbReference type="InterPro" id="IPR036652">
    <property type="entry name" value="YjeF_N_dom_sf"/>
</dbReference>
<comment type="catalytic activity">
    <reaction evidence="19">
        <text>(6S)-NADHX + ADP = AMP + phosphate + NADH + H(+)</text>
        <dbReference type="Rhea" id="RHEA:32223"/>
        <dbReference type="ChEBI" id="CHEBI:15378"/>
        <dbReference type="ChEBI" id="CHEBI:43474"/>
        <dbReference type="ChEBI" id="CHEBI:57945"/>
        <dbReference type="ChEBI" id="CHEBI:64074"/>
        <dbReference type="ChEBI" id="CHEBI:456215"/>
        <dbReference type="ChEBI" id="CHEBI:456216"/>
        <dbReference type="EC" id="4.2.1.136"/>
    </reaction>
</comment>
<keyword evidence="8" id="KW-0479">Metal-binding</keyword>
<keyword evidence="14" id="KW-0413">Isomerase</keyword>
<gene>
    <name evidence="23" type="ORF">LCGC14_1331410</name>
</gene>
<dbReference type="EMBL" id="LAZR01008046">
    <property type="protein sequence ID" value="KKM81280.1"/>
    <property type="molecule type" value="Genomic_DNA"/>
</dbReference>
<evidence type="ECO:0000256" key="14">
    <source>
        <dbReference type="ARBA" id="ARBA00023235"/>
    </source>
</evidence>
<evidence type="ECO:0000256" key="2">
    <source>
        <dbReference type="ARBA" id="ARBA00000909"/>
    </source>
</evidence>
<protein>
    <recommendedName>
        <fullName evidence="18">Nicotinamide nucleotide repair protein</fullName>
        <ecNumber evidence="7">4.2.1.136</ecNumber>
        <ecNumber evidence="6">5.1.99.6</ecNumber>
    </recommendedName>
</protein>
<dbReference type="NCBIfam" id="TIGR00197">
    <property type="entry name" value="yjeF_nterm"/>
    <property type="match status" value="1"/>
</dbReference>
<comment type="function">
    <text evidence="17">Bifunctional enzyme that catalyzes the epimerization of the S- and R-forms of NAD(P)HX and the dehydration of the S-form of NAD(P)HX at the expense of ADP, which is converted to AMP. This allows the repair of both epimers of NAD(P)HX, a damaged form of NAD(P)H that is a result of enzymatic or heat-dependent hydration.</text>
</comment>
<dbReference type="EC" id="5.1.99.6" evidence="6"/>
<evidence type="ECO:0000256" key="6">
    <source>
        <dbReference type="ARBA" id="ARBA00012228"/>
    </source>
</evidence>
<evidence type="ECO:0000256" key="13">
    <source>
        <dbReference type="ARBA" id="ARBA00023027"/>
    </source>
</evidence>
<dbReference type="GO" id="GO:0110051">
    <property type="term" value="P:metabolite repair"/>
    <property type="evidence" value="ECO:0007669"/>
    <property type="project" value="TreeGrafter"/>
</dbReference>
<keyword evidence="16" id="KW-0511">Multifunctional enzyme</keyword>
<evidence type="ECO:0000256" key="5">
    <source>
        <dbReference type="ARBA" id="ARBA00009524"/>
    </source>
</evidence>
<keyword evidence="11" id="KW-0521">NADP</keyword>
<sequence>MERFNSEKFSVEDVLIADNNAQWLGIPLVHLMENAGYSIADEIVKNYVISDKSVVAIFCGTGNNGGDGFVVARQLAAFNIKSIVILAGAPERIRTQASQFNWEIISNHVNYLVETIIIRDSSEIDEIKLLNKDKGKIALIVDGLLGTGIKGRIREPISTVIDKINKLKEEQHIEVVSIDLPSGLDPDTGEVTYKAVRADLVIALHRIKKGVDIKSEYIKEIVIRSIGIPQESTLFVGKGDFLSTLKVRDFQNRKGQFGRLLVIGGSKNYSGAPAYSSLAGINFGIDLVITYVPEVVADVIRSYSPNLIVRSSPGDWLGMSAYNELSELIEWANTIIIGPGLGLKKESEDLLINLINFLSQKKKNFVLDADALKLIKNHLDLLKDNKVVLTPHEGELNIMTGIELPSYHKIKERGDAVLKLAKKLDVTLLIKGPYDYISDGRTLKINRTGCPEMSIGGTGDILAGLCGCFLATKNNPFKSACSGAFLNGYIGDYIKKNLTTRFTATDMIENMKSVIKSLL</sequence>
<dbReference type="SUPFAM" id="SSF64153">
    <property type="entry name" value="YjeF N-terminal domain-like"/>
    <property type="match status" value="1"/>
</dbReference>
<dbReference type="EC" id="4.2.1.136" evidence="7"/>
<evidence type="ECO:0000256" key="9">
    <source>
        <dbReference type="ARBA" id="ARBA00022741"/>
    </source>
</evidence>
<evidence type="ECO:0000256" key="3">
    <source>
        <dbReference type="ARBA" id="ARBA00001958"/>
    </source>
</evidence>
<comment type="caution">
    <text evidence="23">The sequence shown here is derived from an EMBL/GenBank/DDBJ whole genome shotgun (WGS) entry which is preliminary data.</text>
</comment>
<dbReference type="Pfam" id="PF01256">
    <property type="entry name" value="Carb_kinase"/>
    <property type="match status" value="1"/>
</dbReference>
<evidence type="ECO:0000256" key="17">
    <source>
        <dbReference type="ARBA" id="ARBA00025153"/>
    </source>
</evidence>
<keyword evidence="15" id="KW-0456">Lyase</keyword>
<dbReference type="AlphaFoldDB" id="A0A0F9MXB8"/>
<evidence type="ECO:0000256" key="20">
    <source>
        <dbReference type="ARBA" id="ARBA00049209"/>
    </source>
</evidence>
<evidence type="ECO:0000256" key="4">
    <source>
        <dbReference type="ARBA" id="ARBA00006001"/>
    </source>
</evidence>
<dbReference type="HAMAP" id="MF_01966">
    <property type="entry name" value="NADHX_epimerase"/>
    <property type="match status" value="1"/>
</dbReference>